<reference evidence="2" key="1">
    <citation type="submission" date="2020-03" db="EMBL/GenBank/DDBJ databases">
        <authorList>
            <person name="Weist P."/>
        </authorList>
    </citation>
    <scope>NUCLEOTIDE SEQUENCE</scope>
</reference>
<evidence type="ECO:0000313" key="2">
    <source>
        <dbReference type="EMBL" id="CAB1423073.1"/>
    </source>
</evidence>
<dbReference type="Proteomes" id="UP001153269">
    <property type="component" value="Unassembled WGS sequence"/>
</dbReference>
<proteinExistence type="predicted"/>
<dbReference type="AlphaFoldDB" id="A0A9N7U492"/>
<evidence type="ECO:0000256" key="1">
    <source>
        <dbReference type="SAM" id="MobiDB-lite"/>
    </source>
</evidence>
<feature type="region of interest" description="Disordered" evidence="1">
    <location>
        <begin position="84"/>
        <end position="131"/>
    </location>
</feature>
<feature type="compositionally biased region" description="Basic and acidic residues" evidence="1">
    <location>
        <begin position="90"/>
        <end position="105"/>
    </location>
</feature>
<organism evidence="2 3">
    <name type="scientific">Pleuronectes platessa</name>
    <name type="common">European plaice</name>
    <dbReference type="NCBI Taxonomy" id="8262"/>
    <lineage>
        <taxon>Eukaryota</taxon>
        <taxon>Metazoa</taxon>
        <taxon>Chordata</taxon>
        <taxon>Craniata</taxon>
        <taxon>Vertebrata</taxon>
        <taxon>Euteleostomi</taxon>
        <taxon>Actinopterygii</taxon>
        <taxon>Neopterygii</taxon>
        <taxon>Teleostei</taxon>
        <taxon>Neoteleostei</taxon>
        <taxon>Acanthomorphata</taxon>
        <taxon>Carangaria</taxon>
        <taxon>Pleuronectiformes</taxon>
        <taxon>Pleuronectoidei</taxon>
        <taxon>Pleuronectidae</taxon>
        <taxon>Pleuronectes</taxon>
    </lineage>
</organism>
<accession>A0A9N7U492</accession>
<comment type="caution">
    <text evidence="2">The sequence shown here is derived from an EMBL/GenBank/DDBJ whole genome shotgun (WGS) entry which is preliminary data.</text>
</comment>
<feature type="compositionally biased region" description="Low complexity" evidence="1">
    <location>
        <begin position="252"/>
        <end position="262"/>
    </location>
</feature>
<feature type="region of interest" description="Disordered" evidence="1">
    <location>
        <begin position="249"/>
        <end position="270"/>
    </location>
</feature>
<name>A0A9N7U492_PLEPL</name>
<sequence>MSLHTSAAAFPRSSLPTALFLCSSVSLPPGFTAELQHPAFSSPPPPPLHPPLLRPISSSRGKCVCDTISTPEIIPAVPNVAGRVGGGSSLREREGEEQRGREGGKELSGAFEQEPAAVNSPTGKSQHAELRGCTEPDPGLTPRAASCSWFVFNALIQEGLQNALTLARRRSSSRREIRASCAAPWRLWCRAPDRGSLSYRQLAAGETSRRVPALRLLTAEPVKPHYHVLTPRLAPGADDRWLRARTGGRKASSSCLSPSSDTSRARSGPNATLFNKLSINAE</sequence>
<evidence type="ECO:0000313" key="3">
    <source>
        <dbReference type="Proteomes" id="UP001153269"/>
    </source>
</evidence>
<keyword evidence="3" id="KW-1185">Reference proteome</keyword>
<gene>
    <name evidence="2" type="ORF">PLEPLA_LOCUS10991</name>
</gene>
<protein>
    <submittedName>
        <fullName evidence="2">Uncharacterized protein</fullName>
    </submittedName>
</protein>
<dbReference type="EMBL" id="CADEAL010000634">
    <property type="protein sequence ID" value="CAB1423073.1"/>
    <property type="molecule type" value="Genomic_DNA"/>
</dbReference>